<organism evidence="1 2">
    <name type="scientific">Methanolacinia petrolearia (strain DSM 11571 / OCM 486 / SEBR 4847)</name>
    <name type="common">Methanoplanus petrolearius</name>
    <dbReference type="NCBI Taxonomy" id="679926"/>
    <lineage>
        <taxon>Archaea</taxon>
        <taxon>Methanobacteriati</taxon>
        <taxon>Methanobacteriota</taxon>
        <taxon>Stenosarchaea group</taxon>
        <taxon>Methanomicrobia</taxon>
        <taxon>Methanomicrobiales</taxon>
        <taxon>Methanomicrobiaceae</taxon>
        <taxon>Methanolacinia</taxon>
    </lineage>
</organism>
<dbReference type="AlphaFoldDB" id="E1RKS5"/>
<gene>
    <name evidence="1" type="ordered locus">Mpet_2266</name>
</gene>
<accession>E1RKS5</accession>
<dbReference type="eggNOG" id="arCOG12365">
    <property type="taxonomic scope" value="Archaea"/>
</dbReference>
<proteinExistence type="predicted"/>
<evidence type="ECO:0000313" key="1">
    <source>
        <dbReference type="EMBL" id="ADN37014.1"/>
    </source>
</evidence>
<dbReference type="HOGENOM" id="CLU_1100971_0_0_2"/>
<sequence length="257" mass="26739" precursor="true">MRFSFSRVLLLIVLLVAAVAIVPVSAQAYQNVEMTVDTDSSTLGKIVSVTTVPEIGSYSVTITRGTDVFPASAGDSIEDGDILILQRGAYADISLSDRSASQMFGGGTDGLAVLFKKSGSSAGSADGQVKTLYLPADTDHEAGRVDSVSGSCYIKRGDRILPAKVGEIILVGDRVSCEDGSQVTIEFFSLGSGRTFSSGSVWSIETESGETGAVGAVMSIFDEIGKKASEIWGTLTGYLTGGKFDTDQMTEGAGVRG</sequence>
<evidence type="ECO:0000313" key="2">
    <source>
        <dbReference type="Proteomes" id="UP000006565"/>
    </source>
</evidence>
<keyword evidence="2" id="KW-1185">Reference proteome</keyword>
<reference evidence="1 2" key="1">
    <citation type="journal article" date="2010" name="Stand. Genomic Sci.">
        <title>Complete genome sequence of Methanoplanus petrolearius type strain (SEBR 4847).</title>
        <authorList>
            <person name="Brambilla E."/>
            <person name="Djao O.D."/>
            <person name="Daligault H."/>
            <person name="Lapidus A."/>
            <person name="Lucas S."/>
            <person name="Hammon N."/>
            <person name="Nolan M."/>
            <person name="Tice H."/>
            <person name="Cheng J.F."/>
            <person name="Han C."/>
            <person name="Tapia R."/>
            <person name="Goodwin L."/>
            <person name="Pitluck S."/>
            <person name="Liolios K."/>
            <person name="Ivanova N."/>
            <person name="Mavromatis K."/>
            <person name="Mikhailova N."/>
            <person name="Pati A."/>
            <person name="Chen A."/>
            <person name="Palaniappan K."/>
            <person name="Land M."/>
            <person name="Hauser L."/>
            <person name="Chang Y.J."/>
            <person name="Jeffries C.D."/>
            <person name="Rohde M."/>
            <person name="Spring S."/>
            <person name="Sikorski J."/>
            <person name="Goker M."/>
            <person name="Woyke T."/>
            <person name="Bristow J."/>
            <person name="Eisen J.A."/>
            <person name="Markowitz V."/>
            <person name="Hugenholtz P."/>
            <person name="Kyrpides N.C."/>
            <person name="Klenk H.P."/>
        </authorList>
    </citation>
    <scope>NUCLEOTIDE SEQUENCE [LARGE SCALE GENOMIC DNA]</scope>
    <source>
        <strain evidence="2">DSM 11571 / OCM 486 / SEBR 4847</strain>
    </source>
</reference>
<dbReference type="EMBL" id="CP002117">
    <property type="protein sequence ID" value="ADN37014.1"/>
    <property type="molecule type" value="Genomic_DNA"/>
</dbReference>
<dbReference type="STRING" id="679926.Mpet_2266"/>
<dbReference type="Proteomes" id="UP000006565">
    <property type="component" value="Chromosome"/>
</dbReference>
<name>E1RKS5_METP4</name>
<dbReference type="KEGG" id="mpi:Mpet_2266"/>
<protein>
    <submittedName>
        <fullName evidence="1">Uncharacterized protein</fullName>
    </submittedName>
</protein>